<dbReference type="Proteomes" id="UP001231189">
    <property type="component" value="Unassembled WGS sequence"/>
</dbReference>
<name>A0AAD8WE85_LOLMU</name>
<feature type="region of interest" description="Disordered" evidence="2">
    <location>
        <begin position="153"/>
        <end position="185"/>
    </location>
</feature>
<feature type="region of interest" description="Disordered" evidence="2">
    <location>
        <begin position="288"/>
        <end position="312"/>
    </location>
</feature>
<accession>A0AAD8WE85</accession>
<keyword evidence="4" id="KW-1185">Reference proteome</keyword>
<organism evidence="3 4">
    <name type="scientific">Lolium multiflorum</name>
    <name type="common">Italian ryegrass</name>
    <name type="synonym">Lolium perenne subsp. multiflorum</name>
    <dbReference type="NCBI Taxonomy" id="4521"/>
    <lineage>
        <taxon>Eukaryota</taxon>
        <taxon>Viridiplantae</taxon>
        <taxon>Streptophyta</taxon>
        <taxon>Embryophyta</taxon>
        <taxon>Tracheophyta</taxon>
        <taxon>Spermatophyta</taxon>
        <taxon>Magnoliopsida</taxon>
        <taxon>Liliopsida</taxon>
        <taxon>Poales</taxon>
        <taxon>Poaceae</taxon>
        <taxon>BOP clade</taxon>
        <taxon>Pooideae</taxon>
        <taxon>Poodae</taxon>
        <taxon>Poeae</taxon>
        <taxon>Poeae Chloroplast Group 2 (Poeae type)</taxon>
        <taxon>Loliodinae</taxon>
        <taxon>Loliinae</taxon>
        <taxon>Lolium</taxon>
    </lineage>
</organism>
<comment type="caution">
    <text evidence="3">The sequence shown here is derived from an EMBL/GenBank/DDBJ whole genome shotgun (WGS) entry which is preliminary data.</text>
</comment>
<evidence type="ECO:0000256" key="1">
    <source>
        <dbReference type="SAM" id="Coils"/>
    </source>
</evidence>
<feature type="compositionally biased region" description="Basic and acidic residues" evidence="2">
    <location>
        <begin position="153"/>
        <end position="164"/>
    </location>
</feature>
<evidence type="ECO:0000256" key="2">
    <source>
        <dbReference type="SAM" id="MobiDB-lite"/>
    </source>
</evidence>
<dbReference type="EMBL" id="JAUUTY010000004">
    <property type="protein sequence ID" value="KAK1650929.1"/>
    <property type="molecule type" value="Genomic_DNA"/>
</dbReference>
<sequence>MRESVQGWRLKWFYIRDSSIIESQLPRFSDVLEATPKQSWKNTLSPDEKPAVDKLFDKFLRIKEADGQTMIHMEVAAVFLKIMARTHPLWLYSGPKDENRINAAELSEKELLDEVRRLTLFRQEDSIPLISSHPPFDADHPPTEILIAPEDLRDLPNDTSEGRDSSAPVIFHNEEDASPKDERDDPINSEAYFIDPPSPTNDISDIAGSMHGDDADHAAFVDAAMEEAKASHVKRSSGGFADEDDLFDLDEGFIEPPSKKAKSGAVLPNPAASEALAPAAAPAAQISTASSLSKGKDTPSTAAAATPSSGKPDLRAVISSLETFASQYTSLEADKAQLQKEVKSSSSKLEGAIKIAAEARQEVDSLKEELEGLKKRLKDEEASRLATEAWAIEKDDLLHQSSLALLSNSLSAFLLMIALQIQSFVNELLLFRSFIEAADIPVQALDKPPDNSPANALSMTLASHRLTQDL</sequence>
<reference evidence="3" key="1">
    <citation type="submission" date="2023-07" db="EMBL/GenBank/DDBJ databases">
        <title>A chromosome-level genome assembly of Lolium multiflorum.</title>
        <authorList>
            <person name="Chen Y."/>
            <person name="Copetti D."/>
            <person name="Kolliker R."/>
            <person name="Studer B."/>
        </authorList>
    </citation>
    <scope>NUCLEOTIDE SEQUENCE</scope>
    <source>
        <strain evidence="3">02402/16</strain>
        <tissue evidence="3">Leaf</tissue>
    </source>
</reference>
<feature type="compositionally biased region" description="Basic and acidic residues" evidence="2">
    <location>
        <begin position="172"/>
        <end position="185"/>
    </location>
</feature>
<evidence type="ECO:0000313" key="3">
    <source>
        <dbReference type="EMBL" id="KAK1650929.1"/>
    </source>
</evidence>
<feature type="compositionally biased region" description="Low complexity" evidence="2">
    <location>
        <begin position="298"/>
        <end position="309"/>
    </location>
</feature>
<keyword evidence="1" id="KW-0175">Coiled coil</keyword>
<protein>
    <submittedName>
        <fullName evidence="3">Uncharacterized protein</fullName>
    </submittedName>
</protein>
<evidence type="ECO:0000313" key="4">
    <source>
        <dbReference type="Proteomes" id="UP001231189"/>
    </source>
</evidence>
<dbReference type="PANTHER" id="PTHR33026:SF7">
    <property type="entry name" value="OS03G0100275 PROTEIN"/>
    <property type="match status" value="1"/>
</dbReference>
<dbReference type="PANTHER" id="PTHR33026">
    <property type="entry name" value="OS06G0360600 PROTEIN"/>
    <property type="match status" value="1"/>
</dbReference>
<feature type="coiled-coil region" evidence="1">
    <location>
        <begin position="321"/>
        <end position="383"/>
    </location>
</feature>
<dbReference type="AlphaFoldDB" id="A0AAD8WE85"/>
<gene>
    <name evidence="3" type="ORF">QYE76_068734</name>
</gene>
<proteinExistence type="predicted"/>